<comment type="function">
    <text evidence="6">Catalyzes the 2'-O-methylation of the ribose of cytidine 1402 (C1402) in 16S rRNA.</text>
</comment>
<keyword evidence="3 6" id="KW-0489">Methyltransferase</keyword>
<dbReference type="EC" id="2.1.1.198" evidence="6"/>
<evidence type="ECO:0000256" key="4">
    <source>
        <dbReference type="ARBA" id="ARBA00022679"/>
    </source>
</evidence>
<dbReference type="NCBIfam" id="TIGR00096">
    <property type="entry name" value="16S rRNA (cytidine(1402)-2'-O)-methyltransferase"/>
    <property type="match status" value="1"/>
</dbReference>
<dbReference type="InterPro" id="IPR035996">
    <property type="entry name" value="4pyrrol_Methylase_sf"/>
</dbReference>
<evidence type="ECO:0000256" key="2">
    <source>
        <dbReference type="ARBA" id="ARBA00022552"/>
    </source>
</evidence>
<protein>
    <recommendedName>
        <fullName evidence="6">Ribosomal RNA small subunit methyltransferase I</fullName>
        <ecNumber evidence="6">2.1.1.198</ecNumber>
    </recommendedName>
    <alternativeName>
        <fullName evidence="6">16S rRNA 2'-O-ribose C1402 methyltransferase</fullName>
    </alternativeName>
    <alternativeName>
        <fullName evidence="6">rRNA (cytidine-2'-O-)-methyltransferase RsmI</fullName>
    </alternativeName>
</protein>
<comment type="subcellular location">
    <subcellularLocation>
        <location evidence="6">Cytoplasm</location>
    </subcellularLocation>
</comment>
<evidence type="ECO:0000259" key="7">
    <source>
        <dbReference type="Pfam" id="PF00590"/>
    </source>
</evidence>
<dbReference type="InterPro" id="IPR014776">
    <property type="entry name" value="4pyrrole_Mease_sub2"/>
</dbReference>
<keyword evidence="2 6" id="KW-0698">rRNA processing</keyword>
<gene>
    <name evidence="6" type="primary">rsmI</name>
    <name evidence="8" type="ORF">A2367_02260</name>
</gene>
<dbReference type="Pfam" id="PF00590">
    <property type="entry name" value="TP_methylase"/>
    <property type="match status" value="1"/>
</dbReference>
<feature type="domain" description="Tetrapyrrole methylase" evidence="7">
    <location>
        <begin position="1"/>
        <end position="196"/>
    </location>
</feature>
<evidence type="ECO:0000256" key="3">
    <source>
        <dbReference type="ARBA" id="ARBA00022603"/>
    </source>
</evidence>
<evidence type="ECO:0000313" key="8">
    <source>
        <dbReference type="EMBL" id="OGL55805.1"/>
    </source>
</evidence>
<proteinExistence type="inferred from homology"/>
<comment type="caution">
    <text evidence="8">The sequence shown here is derived from an EMBL/GenBank/DDBJ whole genome shotgun (WGS) entry which is preliminary data.</text>
</comment>
<keyword evidence="5 6" id="KW-0949">S-adenosyl-L-methionine</keyword>
<evidence type="ECO:0000313" key="9">
    <source>
        <dbReference type="Proteomes" id="UP000179812"/>
    </source>
</evidence>
<dbReference type="GO" id="GO:0005737">
    <property type="term" value="C:cytoplasm"/>
    <property type="evidence" value="ECO:0007669"/>
    <property type="project" value="UniProtKB-SubCell"/>
</dbReference>
<dbReference type="GO" id="GO:0070677">
    <property type="term" value="F:rRNA (cytosine-2'-O-)-methyltransferase activity"/>
    <property type="evidence" value="ECO:0007669"/>
    <property type="project" value="UniProtKB-UniRule"/>
</dbReference>
<accession>A0A1F7SPT2</accession>
<name>A0A1F7SPT2_9BACT</name>
<dbReference type="PANTHER" id="PTHR46111:SF1">
    <property type="entry name" value="RIBOSOMAL RNA SMALL SUBUNIT METHYLTRANSFERASE I"/>
    <property type="match status" value="1"/>
</dbReference>
<dbReference type="InterPro" id="IPR014777">
    <property type="entry name" value="4pyrrole_Mease_sub1"/>
</dbReference>
<keyword evidence="1 6" id="KW-0963">Cytoplasm</keyword>
<sequence length="213" mass="24133">MLYIISTPIGNLKDISLRAIEVLENLDILLCEDTRHTGMLLKKLGIKNNPKLVSYYMETEEQKIPEIMEYLKKDLEVGLVSDAGTPLLSDPGWLLVKRCQKENVNYTAVPGASALINGLVLSGLPMGRFCYLGFLPKKDGDRKKILSKYKEIEGTKVVYESPFRLKKLISQIKEIFGDKVEIRICREMTKKFEEVLSPEKLSGEKGEAVVVFY</sequence>
<evidence type="ECO:0000256" key="5">
    <source>
        <dbReference type="ARBA" id="ARBA00022691"/>
    </source>
</evidence>
<dbReference type="AlphaFoldDB" id="A0A1F7SPT2"/>
<dbReference type="PIRSF" id="PIRSF005917">
    <property type="entry name" value="MTase_YraL"/>
    <property type="match status" value="1"/>
</dbReference>
<organism evidence="8 9">
    <name type="scientific">Candidatus Shapirobacteria bacterium RIFOXYB1_FULL_38_38</name>
    <dbReference type="NCBI Taxonomy" id="1802151"/>
    <lineage>
        <taxon>Bacteria</taxon>
        <taxon>Candidatus Shapironibacteriota</taxon>
    </lineage>
</organism>
<dbReference type="PROSITE" id="PS01296">
    <property type="entry name" value="RSMI"/>
    <property type="match status" value="1"/>
</dbReference>
<reference evidence="8 9" key="1">
    <citation type="journal article" date="2016" name="Nat. Commun.">
        <title>Thousands of microbial genomes shed light on interconnected biogeochemical processes in an aquifer system.</title>
        <authorList>
            <person name="Anantharaman K."/>
            <person name="Brown C.T."/>
            <person name="Hug L.A."/>
            <person name="Sharon I."/>
            <person name="Castelle C.J."/>
            <person name="Probst A.J."/>
            <person name="Thomas B.C."/>
            <person name="Singh A."/>
            <person name="Wilkins M.J."/>
            <person name="Karaoz U."/>
            <person name="Brodie E.L."/>
            <person name="Williams K.H."/>
            <person name="Hubbard S.S."/>
            <person name="Banfield J.F."/>
        </authorList>
    </citation>
    <scope>NUCLEOTIDE SEQUENCE [LARGE SCALE GENOMIC DNA]</scope>
</reference>
<dbReference type="Gene3D" id="3.40.1010.10">
    <property type="entry name" value="Cobalt-precorrin-4 Transmethylase, Domain 1"/>
    <property type="match status" value="1"/>
</dbReference>
<dbReference type="FunFam" id="3.40.1010.10:FF:000007">
    <property type="entry name" value="Ribosomal RNA small subunit methyltransferase I"/>
    <property type="match status" value="1"/>
</dbReference>
<dbReference type="InterPro" id="IPR000878">
    <property type="entry name" value="4pyrrol_Mease"/>
</dbReference>
<evidence type="ECO:0000256" key="1">
    <source>
        <dbReference type="ARBA" id="ARBA00022490"/>
    </source>
</evidence>
<dbReference type="SUPFAM" id="SSF53790">
    <property type="entry name" value="Tetrapyrrole methylase"/>
    <property type="match status" value="1"/>
</dbReference>
<dbReference type="InterPro" id="IPR018063">
    <property type="entry name" value="SAM_MeTrfase_RsmI_CS"/>
</dbReference>
<evidence type="ECO:0000256" key="6">
    <source>
        <dbReference type="HAMAP-Rule" id="MF_01877"/>
    </source>
</evidence>
<dbReference type="PANTHER" id="PTHR46111">
    <property type="entry name" value="RIBOSOMAL RNA SMALL SUBUNIT METHYLTRANSFERASE I"/>
    <property type="match status" value="1"/>
</dbReference>
<dbReference type="CDD" id="cd11648">
    <property type="entry name" value="RsmI"/>
    <property type="match status" value="1"/>
</dbReference>
<dbReference type="HAMAP" id="MF_01877">
    <property type="entry name" value="16SrRNA_methyltr_I"/>
    <property type="match status" value="1"/>
</dbReference>
<comment type="similarity">
    <text evidence="6">Belongs to the methyltransferase superfamily. RsmI family.</text>
</comment>
<comment type="catalytic activity">
    <reaction evidence="6">
        <text>cytidine(1402) in 16S rRNA + S-adenosyl-L-methionine = 2'-O-methylcytidine(1402) in 16S rRNA + S-adenosyl-L-homocysteine + H(+)</text>
        <dbReference type="Rhea" id="RHEA:42924"/>
        <dbReference type="Rhea" id="RHEA-COMP:10285"/>
        <dbReference type="Rhea" id="RHEA-COMP:10286"/>
        <dbReference type="ChEBI" id="CHEBI:15378"/>
        <dbReference type="ChEBI" id="CHEBI:57856"/>
        <dbReference type="ChEBI" id="CHEBI:59789"/>
        <dbReference type="ChEBI" id="CHEBI:74495"/>
        <dbReference type="ChEBI" id="CHEBI:82748"/>
        <dbReference type="EC" id="2.1.1.198"/>
    </reaction>
</comment>
<dbReference type="EMBL" id="MGDL01000060">
    <property type="protein sequence ID" value="OGL55805.1"/>
    <property type="molecule type" value="Genomic_DNA"/>
</dbReference>
<dbReference type="Proteomes" id="UP000179812">
    <property type="component" value="Unassembled WGS sequence"/>
</dbReference>
<keyword evidence="4 6" id="KW-0808">Transferase</keyword>
<dbReference type="InterPro" id="IPR008189">
    <property type="entry name" value="rRNA_ssu_MeTfrase_I"/>
</dbReference>
<dbReference type="Gene3D" id="3.30.950.10">
    <property type="entry name" value="Methyltransferase, Cobalt-precorrin-4 Transmethylase, Domain 2"/>
    <property type="match status" value="1"/>
</dbReference>